<dbReference type="Gene3D" id="3.10.450.50">
    <property type="match status" value="1"/>
</dbReference>
<dbReference type="EMBL" id="JAJEQW010000014">
    <property type="protein sequence ID" value="MCC2243001.1"/>
    <property type="molecule type" value="Genomic_DNA"/>
</dbReference>
<sequence length="276" mass="32490">MQSNEIEDYLSSFNISLEQSVYDQIQNVLDNAISDNNEEVANYYWCLKTIFMIQNTFLKAFNDMKAERYEEAWRNLDSADIMLSGLTQNFDIKVGNDKYHLVFISRILREYQKTFPYHHFFSRECVIKSEKCSICGKRVLLRKPCGHKLGKLYMGKQCQHVITDLEMKAIAIVTQPFDKYTYLRIPDKEYDYGMVKMLISEINNPYESFWIETVKKKKPEYEKIGRNSICPCGSGLKYKKCHLGNPDELMDHNIVHLTHPAKKKYNGIQYFGTWKS</sequence>
<evidence type="ECO:0000313" key="1">
    <source>
        <dbReference type="EMBL" id="MCC2243001.1"/>
    </source>
</evidence>
<reference evidence="1" key="1">
    <citation type="submission" date="2021-10" db="EMBL/GenBank/DDBJ databases">
        <title>Anaerobic single-cell dispensing facilitates the cultivation of human gut bacteria.</title>
        <authorList>
            <person name="Afrizal A."/>
        </authorList>
    </citation>
    <scope>NUCLEOTIDE SEQUENCE</scope>
    <source>
        <strain evidence="1">CLA-AA-H204</strain>
    </source>
</reference>
<dbReference type="Pfam" id="PF02810">
    <property type="entry name" value="SEC-C"/>
    <property type="match status" value="1"/>
</dbReference>
<gene>
    <name evidence="1" type="ORF">LKD47_11985</name>
</gene>
<organism evidence="1 2">
    <name type="scientific">Roseburia amylophila</name>
    <dbReference type="NCBI Taxonomy" id="2981794"/>
    <lineage>
        <taxon>Bacteria</taxon>
        <taxon>Bacillati</taxon>
        <taxon>Bacillota</taxon>
        <taxon>Clostridia</taxon>
        <taxon>Lachnospirales</taxon>
        <taxon>Lachnospiraceae</taxon>
        <taxon>Roseburia</taxon>
    </lineage>
</organism>
<dbReference type="RefSeq" id="WP_227710591.1">
    <property type="nucleotide sequence ID" value="NZ_JAJEQW010000014.1"/>
</dbReference>
<dbReference type="AlphaFoldDB" id="A0AAW4WI61"/>
<dbReference type="SUPFAM" id="SSF103642">
    <property type="entry name" value="Sec-C motif"/>
    <property type="match status" value="1"/>
</dbReference>
<evidence type="ECO:0000313" key="2">
    <source>
        <dbReference type="Proteomes" id="UP001198893"/>
    </source>
</evidence>
<accession>A0AAW4WI61</accession>
<protein>
    <submittedName>
        <fullName evidence="1">SEC-C domain-containing protein</fullName>
    </submittedName>
</protein>
<dbReference type="InterPro" id="IPR004027">
    <property type="entry name" value="SEC_C_motif"/>
</dbReference>
<comment type="caution">
    <text evidence="1">The sequence shown here is derived from an EMBL/GenBank/DDBJ whole genome shotgun (WGS) entry which is preliminary data.</text>
</comment>
<proteinExistence type="predicted"/>
<name>A0AAW4WI61_9FIRM</name>
<dbReference type="Proteomes" id="UP001198893">
    <property type="component" value="Unassembled WGS sequence"/>
</dbReference>